<feature type="transmembrane region" description="Helical" evidence="6">
    <location>
        <begin position="12"/>
        <end position="37"/>
    </location>
</feature>
<evidence type="ECO:0000256" key="5">
    <source>
        <dbReference type="SAM" id="MobiDB-lite"/>
    </source>
</evidence>
<dbReference type="InterPro" id="IPR051717">
    <property type="entry name" value="MFS_MFSD6"/>
</dbReference>
<gene>
    <name evidence="8" type="ORF">Hamer_G008416</name>
</gene>
<name>A0A8J5ND02_HOMAM</name>
<evidence type="ECO:0000313" key="8">
    <source>
        <dbReference type="EMBL" id="KAG7177745.1"/>
    </source>
</evidence>
<protein>
    <submittedName>
        <fullName evidence="8">Putative MFS_1 like family-like protein 3</fullName>
    </submittedName>
</protein>
<feature type="compositionally biased region" description="Basic and acidic residues" evidence="5">
    <location>
        <begin position="611"/>
        <end position="624"/>
    </location>
</feature>
<accession>A0A8J5ND02</accession>
<keyword evidence="4 6" id="KW-0472">Membrane</keyword>
<comment type="subcellular location">
    <subcellularLocation>
        <location evidence="1">Membrane</location>
        <topology evidence="1">Multi-pass membrane protein</topology>
    </subcellularLocation>
</comment>
<feature type="transmembrane region" description="Helical" evidence="6">
    <location>
        <begin position="43"/>
        <end position="61"/>
    </location>
</feature>
<feature type="transmembrane region" description="Helical" evidence="6">
    <location>
        <begin position="425"/>
        <end position="445"/>
    </location>
</feature>
<dbReference type="PANTHER" id="PTHR16172:SF37">
    <property type="entry name" value="RE36877P"/>
    <property type="match status" value="1"/>
</dbReference>
<evidence type="ECO:0000256" key="2">
    <source>
        <dbReference type="ARBA" id="ARBA00022692"/>
    </source>
</evidence>
<evidence type="ECO:0000256" key="3">
    <source>
        <dbReference type="ARBA" id="ARBA00022989"/>
    </source>
</evidence>
<feature type="compositionally biased region" description="Polar residues" evidence="5">
    <location>
        <begin position="600"/>
        <end position="610"/>
    </location>
</feature>
<reference evidence="8" key="1">
    <citation type="journal article" date="2021" name="Sci. Adv.">
        <title>The American lobster genome reveals insights on longevity, neural, and immune adaptations.</title>
        <authorList>
            <person name="Polinski J.M."/>
            <person name="Zimin A.V."/>
            <person name="Clark K.F."/>
            <person name="Kohn A.B."/>
            <person name="Sadowski N."/>
            <person name="Timp W."/>
            <person name="Ptitsyn A."/>
            <person name="Khanna P."/>
            <person name="Romanova D.Y."/>
            <person name="Williams P."/>
            <person name="Greenwood S.J."/>
            <person name="Moroz L.L."/>
            <person name="Walt D.R."/>
            <person name="Bodnar A.G."/>
        </authorList>
    </citation>
    <scope>NUCLEOTIDE SEQUENCE</scope>
    <source>
        <strain evidence="8">GMGI-L3</strain>
    </source>
</reference>
<feature type="transmembrane region" description="Helical" evidence="6">
    <location>
        <begin position="73"/>
        <end position="92"/>
    </location>
</feature>
<proteinExistence type="predicted"/>
<dbReference type="Pfam" id="PF12832">
    <property type="entry name" value="MFS_1_like"/>
    <property type="match status" value="1"/>
</dbReference>
<feature type="transmembrane region" description="Helical" evidence="6">
    <location>
        <begin position="307"/>
        <end position="327"/>
    </location>
</feature>
<feature type="transmembrane region" description="Helical" evidence="6">
    <location>
        <begin position="382"/>
        <end position="405"/>
    </location>
</feature>
<organism evidence="8 9">
    <name type="scientific">Homarus americanus</name>
    <name type="common">American lobster</name>
    <dbReference type="NCBI Taxonomy" id="6706"/>
    <lineage>
        <taxon>Eukaryota</taxon>
        <taxon>Metazoa</taxon>
        <taxon>Ecdysozoa</taxon>
        <taxon>Arthropoda</taxon>
        <taxon>Crustacea</taxon>
        <taxon>Multicrustacea</taxon>
        <taxon>Malacostraca</taxon>
        <taxon>Eumalacostraca</taxon>
        <taxon>Eucarida</taxon>
        <taxon>Decapoda</taxon>
        <taxon>Pleocyemata</taxon>
        <taxon>Astacidea</taxon>
        <taxon>Nephropoidea</taxon>
        <taxon>Nephropidae</taxon>
        <taxon>Homarus</taxon>
    </lineage>
</organism>
<feature type="domain" description="Major facilitator superfamily associated" evidence="7">
    <location>
        <begin position="9"/>
        <end position="543"/>
    </location>
</feature>
<dbReference type="EMBL" id="JAHLQT010001931">
    <property type="protein sequence ID" value="KAG7177745.1"/>
    <property type="molecule type" value="Genomic_DNA"/>
</dbReference>
<evidence type="ECO:0000313" key="9">
    <source>
        <dbReference type="Proteomes" id="UP000747542"/>
    </source>
</evidence>
<feature type="transmembrane region" description="Helical" evidence="6">
    <location>
        <begin position="525"/>
        <end position="542"/>
    </location>
</feature>
<dbReference type="InterPro" id="IPR024989">
    <property type="entry name" value="MFS_assoc_dom"/>
</dbReference>
<evidence type="ECO:0000256" key="4">
    <source>
        <dbReference type="ARBA" id="ARBA00023136"/>
    </source>
</evidence>
<feature type="region of interest" description="Disordered" evidence="5">
    <location>
        <begin position="575"/>
        <end position="632"/>
    </location>
</feature>
<keyword evidence="2 6" id="KW-0812">Transmembrane</keyword>
<dbReference type="AlphaFoldDB" id="A0A8J5ND02"/>
<feature type="transmembrane region" description="Helical" evidence="6">
    <location>
        <begin position="486"/>
        <end position="504"/>
    </location>
</feature>
<feature type="transmembrane region" description="Helical" evidence="6">
    <location>
        <begin position="265"/>
        <end position="287"/>
    </location>
</feature>
<evidence type="ECO:0000256" key="1">
    <source>
        <dbReference type="ARBA" id="ARBA00004141"/>
    </source>
</evidence>
<feature type="transmembrane region" description="Helical" evidence="6">
    <location>
        <begin position="548"/>
        <end position="566"/>
    </location>
</feature>
<keyword evidence="3 6" id="KW-1133">Transmembrane helix</keyword>
<evidence type="ECO:0000256" key="6">
    <source>
        <dbReference type="SAM" id="Phobius"/>
    </source>
</evidence>
<feature type="transmembrane region" description="Helical" evidence="6">
    <location>
        <begin position="457"/>
        <end position="480"/>
    </location>
</feature>
<dbReference type="PANTHER" id="PTHR16172">
    <property type="entry name" value="MAJOR FACILITATOR SUPERFAMILY DOMAIN-CONTAINING PROTEIN 6-LIKE"/>
    <property type="match status" value="1"/>
</dbReference>
<dbReference type="OrthoDB" id="10029266at2759"/>
<comment type="caution">
    <text evidence="8">The sequence shown here is derived from an EMBL/GenBank/DDBJ whole genome shotgun (WGS) entry which is preliminary data.</text>
</comment>
<sequence length="632" mass="69141">MKFNRKLIPFKVHYFCFLGCMSPILPFLIVVGVQLGIPVSVTGTLSSISLLLIVFMKPLVAAMADSFPAHRRAIFLLTLTLMVTCYSSLVFIPPMKEVPKVKGQLVRPVEALTSQEKEFNPLVATNAEKKDISSKTLLLAHGDGACYVAVAWDCIASCSQPWACLSSNTSTTDIRITALPRDNGLKIFHAAEETSHFHTFSSVPLDGSPPLWGEAEKGEGQEERGHLYQLEGANVTQDLIMANVSLECGGGQWEGKECDGSWTYLSFWIFTALFFVGQTSFNTAISVTDAIIVDTIGQDGDYGIQRAWGTVGWGLMGPISGLLIDWWSGSSLTKDYTPAFLICFILGSTDVLLSAAFIKVPEIKIEHNIWKKVWPVLRQPRFFVFCCFVILNGLFDGVVASYIFIMQEDMARGTEAMSYMKFLQGLTLFVQCGIEAPFMFINNWFMQKFGANNVTSIVFFLYIFRLLGLSVVGAYGPVWATLLVEILNGPCYGLGYTAIVVYSAKVSPPGTSTTVQSVVNICYESIGYAVALFVGGLLYSSLGGPGTYLVAGITATITFAMHFIAIRLMPPPEMSENGDTLMEPPGKDIEKTALNVDSVAPSNEGENTSVGEDRESVAEDRESVELQPENQL</sequence>
<dbReference type="GO" id="GO:0016020">
    <property type="term" value="C:membrane"/>
    <property type="evidence" value="ECO:0007669"/>
    <property type="project" value="UniProtKB-SubCell"/>
</dbReference>
<evidence type="ECO:0000259" key="7">
    <source>
        <dbReference type="Pfam" id="PF12832"/>
    </source>
</evidence>
<dbReference type="Proteomes" id="UP000747542">
    <property type="component" value="Unassembled WGS sequence"/>
</dbReference>
<feature type="transmembrane region" description="Helical" evidence="6">
    <location>
        <begin position="339"/>
        <end position="361"/>
    </location>
</feature>
<keyword evidence="9" id="KW-1185">Reference proteome</keyword>